<protein>
    <submittedName>
        <fullName evidence="2">DUF397 domain-containing protein</fullName>
    </submittedName>
</protein>
<sequence>MNADPSGSSALFIDWRKSTRSGNQGDCVEVASAAGHALVGVRDSKRPDAGELIFSTGSWGAFIAAVKAGEFDRG</sequence>
<feature type="domain" description="DUF397" evidence="1">
    <location>
        <begin position="14"/>
        <end position="67"/>
    </location>
</feature>
<dbReference type="InterPro" id="IPR007278">
    <property type="entry name" value="DUF397"/>
</dbReference>
<gene>
    <name evidence="2" type="ORF">GCM10009682_15990</name>
</gene>
<dbReference type="Proteomes" id="UP001500218">
    <property type="component" value="Unassembled WGS sequence"/>
</dbReference>
<proteinExistence type="predicted"/>
<name>A0ABP4XUS2_9ACTN</name>
<reference evidence="3" key="1">
    <citation type="journal article" date="2019" name="Int. J. Syst. Evol. Microbiol.">
        <title>The Global Catalogue of Microorganisms (GCM) 10K type strain sequencing project: providing services to taxonomists for standard genome sequencing and annotation.</title>
        <authorList>
            <consortium name="The Broad Institute Genomics Platform"/>
            <consortium name="The Broad Institute Genome Sequencing Center for Infectious Disease"/>
            <person name="Wu L."/>
            <person name="Ma J."/>
        </authorList>
    </citation>
    <scope>NUCLEOTIDE SEQUENCE [LARGE SCALE GENOMIC DNA]</scope>
    <source>
        <strain evidence="3">JCM 13250</strain>
    </source>
</reference>
<comment type="caution">
    <text evidence="2">The sequence shown here is derived from an EMBL/GenBank/DDBJ whole genome shotgun (WGS) entry which is preliminary data.</text>
</comment>
<evidence type="ECO:0000259" key="1">
    <source>
        <dbReference type="Pfam" id="PF04149"/>
    </source>
</evidence>
<dbReference type="EMBL" id="BAAALT010000039">
    <property type="protein sequence ID" value="GAA1795078.1"/>
    <property type="molecule type" value="Genomic_DNA"/>
</dbReference>
<keyword evidence="3" id="KW-1185">Reference proteome</keyword>
<dbReference type="RefSeq" id="WP_344127906.1">
    <property type="nucleotide sequence ID" value="NZ_BAAALT010000039.1"/>
</dbReference>
<evidence type="ECO:0000313" key="2">
    <source>
        <dbReference type="EMBL" id="GAA1795078.1"/>
    </source>
</evidence>
<dbReference type="Pfam" id="PF04149">
    <property type="entry name" value="DUF397"/>
    <property type="match status" value="1"/>
</dbReference>
<accession>A0ABP4XUS2</accession>
<organism evidence="2 3">
    <name type="scientific">Luedemannella flava</name>
    <dbReference type="NCBI Taxonomy" id="349316"/>
    <lineage>
        <taxon>Bacteria</taxon>
        <taxon>Bacillati</taxon>
        <taxon>Actinomycetota</taxon>
        <taxon>Actinomycetes</taxon>
        <taxon>Micromonosporales</taxon>
        <taxon>Micromonosporaceae</taxon>
        <taxon>Luedemannella</taxon>
    </lineage>
</organism>
<evidence type="ECO:0000313" key="3">
    <source>
        <dbReference type="Proteomes" id="UP001500218"/>
    </source>
</evidence>